<reference evidence="2 3" key="2">
    <citation type="submission" date="2020-08" db="EMBL/GenBank/DDBJ databases">
        <title>Stappia taiwanensis sp. nov., isolated from a coastal thermal spring.</title>
        <authorList>
            <person name="Kampfer P."/>
        </authorList>
    </citation>
    <scope>NUCLEOTIDE SEQUENCE [LARGE SCALE GENOMIC DNA]</scope>
    <source>
        <strain evidence="2 3">DSM 23284</strain>
    </source>
</reference>
<evidence type="ECO:0000313" key="3">
    <source>
        <dbReference type="Proteomes" id="UP000559404"/>
    </source>
</evidence>
<dbReference type="Proteomes" id="UP000559404">
    <property type="component" value="Unassembled WGS sequence"/>
</dbReference>
<dbReference type="InterPro" id="IPR010982">
    <property type="entry name" value="Lambda_DNA-bd_dom_sf"/>
</dbReference>
<proteinExistence type="predicted"/>
<dbReference type="RefSeq" id="WP_181762086.1">
    <property type="nucleotide sequence ID" value="NZ_BMCR01000012.1"/>
</dbReference>
<gene>
    <name evidence="2" type="ORF">H1W37_19655</name>
</gene>
<dbReference type="CDD" id="cd00093">
    <property type="entry name" value="HTH_XRE"/>
    <property type="match status" value="1"/>
</dbReference>
<dbReference type="InterPro" id="IPR001387">
    <property type="entry name" value="Cro/C1-type_HTH"/>
</dbReference>
<organism evidence="2 3">
    <name type="scientific">Stappia taiwanensis</name>
    <dbReference type="NCBI Taxonomy" id="992267"/>
    <lineage>
        <taxon>Bacteria</taxon>
        <taxon>Pseudomonadati</taxon>
        <taxon>Pseudomonadota</taxon>
        <taxon>Alphaproteobacteria</taxon>
        <taxon>Hyphomicrobiales</taxon>
        <taxon>Stappiaceae</taxon>
        <taxon>Stappia</taxon>
    </lineage>
</organism>
<sequence>MARQRGLTQKELSKLLELECYTMISGVENGNNRVPPEALVSWAKALRVNPSEFAKRLLSHYEPRYFEAIFGK</sequence>
<evidence type="ECO:0000313" key="2">
    <source>
        <dbReference type="EMBL" id="MBA4613880.1"/>
    </source>
</evidence>
<dbReference type="Gene3D" id="1.10.260.40">
    <property type="entry name" value="lambda repressor-like DNA-binding domains"/>
    <property type="match status" value="1"/>
</dbReference>
<dbReference type="SUPFAM" id="SSF47413">
    <property type="entry name" value="lambda repressor-like DNA-binding domains"/>
    <property type="match status" value="1"/>
</dbReference>
<name>A0A838Y4W2_9HYPH</name>
<feature type="domain" description="HTH cro/C1-type" evidence="1">
    <location>
        <begin position="4"/>
        <end position="53"/>
    </location>
</feature>
<dbReference type="PROSITE" id="PS50943">
    <property type="entry name" value="HTH_CROC1"/>
    <property type="match status" value="1"/>
</dbReference>
<reference evidence="2 3" key="1">
    <citation type="submission" date="2020-07" db="EMBL/GenBank/DDBJ databases">
        <authorList>
            <person name="Li M."/>
        </authorList>
    </citation>
    <scope>NUCLEOTIDE SEQUENCE [LARGE SCALE GENOMIC DNA]</scope>
    <source>
        <strain evidence="2 3">DSM 23284</strain>
    </source>
</reference>
<comment type="caution">
    <text evidence="2">The sequence shown here is derived from an EMBL/GenBank/DDBJ whole genome shotgun (WGS) entry which is preliminary data.</text>
</comment>
<dbReference type="GO" id="GO:0003677">
    <property type="term" value="F:DNA binding"/>
    <property type="evidence" value="ECO:0007669"/>
    <property type="project" value="InterPro"/>
</dbReference>
<dbReference type="AlphaFoldDB" id="A0A838Y4W2"/>
<keyword evidence="3" id="KW-1185">Reference proteome</keyword>
<protein>
    <submittedName>
        <fullName evidence="2">Helix-turn-helix transcriptional regulator</fullName>
    </submittedName>
</protein>
<dbReference type="Pfam" id="PF01381">
    <property type="entry name" value="HTH_3"/>
    <property type="match status" value="1"/>
</dbReference>
<accession>A0A838Y4W2</accession>
<evidence type="ECO:0000259" key="1">
    <source>
        <dbReference type="PROSITE" id="PS50943"/>
    </source>
</evidence>
<dbReference type="EMBL" id="JACEON010000027">
    <property type="protein sequence ID" value="MBA4613880.1"/>
    <property type="molecule type" value="Genomic_DNA"/>
</dbReference>